<gene>
    <name evidence="1" type="ORF">J2D73_19215</name>
</gene>
<protein>
    <recommendedName>
        <fullName evidence="3">N-acetyltransferase domain-containing protein</fullName>
    </recommendedName>
</protein>
<evidence type="ECO:0008006" key="3">
    <source>
        <dbReference type="Google" id="ProtNLM"/>
    </source>
</evidence>
<reference evidence="1 2" key="1">
    <citation type="submission" date="2021-03" db="EMBL/GenBank/DDBJ databases">
        <title>The complete genome sequence of Acetobacter sacchari TBRC 11175.</title>
        <authorList>
            <person name="Charoenyingcharoen P."/>
            <person name="Yukphan P."/>
        </authorList>
    </citation>
    <scope>NUCLEOTIDE SEQUENCE [LARGE SCALE GENOMIC DNA]</scope>
    <source>
        <strain evidence="1 2">TBRC 11175</strain>
    </source>
</reference>
<dbReference type="EMBL" id="JAFVMF010000035">
    <property type="protein sequence ID" value="MBO1361916.1"/>
    <property type="molecule type" value="Genomic_DNA"/>
</dbReference>
<dbReference type="Proteomes" id="UP000664771">
    <property type="component" value="Unassembled WGS sequence"/>
</dbReference>
<evidence type="ECO:0000313" key="1">
    <source>
        <dbReference type="EMBL" id="MBO1361916.1"/>
    </source>
</evidence>
<dbReference type="RefSeq" id="WP_207883953.1">
    <property type="nucleotide sequence ID" value="NZ_JAFVMF010000035.1"/>
</dbReference>
<evidence type="ECO:0000313" key="2">
    <source>
        <dbReference type="Proteomes" id="UP000664771"/>
    </source>
</evidence>
<sequence length="120" mass="13811">MRWRDRQLFGNPIPACAEVFSRFGAVAIFLPVAGHDAWEVHVASRLDARRPMVMRAFRQFFKSWSRSHPRVDLYAPIMRVNGAARMLAGAFGFERWRVGVMEWPDGSMIDTVVFRKEALA</sequence>
<comment type="caution">
    <text evidence="1">The sequence shown here is derived from an EMBL/GenBank/DDBJ whole genome shotgun (WGS) entry which is preliminary data.</text>
</comment>
<accession>A0ABS3M155</accession>
<proteinExistence type="predicted"/>
<keyword evidence="2" id="KW-1185">Reference proteome</keyword>
<organism evidence="1 2">
    <name type="scientific">Acetobacter sacchari</name>
    <dbReference type="NCBI Taxonomy" id="2661687"/>
    <lineage>
        <taxon>Bacteria</taxon>
        <taxon>Pseudomonadati</taxon>
        <taxon>Pseudomonadota</taxon>
        <taxon>Alphaproteobacteria</taxon>
        <taxon>Acetobacterales</taxon>
        <taxon>Acetobacteraceae</taxon>
        <taxon>Acetobacter</taxon>
    </lineage>
</organism>
<name>A0ABS3M155_9PROT</name>